<feature type="compositionally biased region" description="Low complexity" evidence="1">
    <location>
        <begin position="106"/>
        <end position="115"/>
    </location>
</feature>
<dbReference type="EMBL" id="SMRP01000027">
    <property type="protein sequence ID" value="TDG18769.1"/>
    <property type="molecule type" value="Genomic_DNA"/>
</dbReference>
<feature type="compositionally biased region" description="Polar residues" evidence="1">
    <location>
        <begin position="126"/>
        <end position="150"/>
    </location>
</feature>
<dbReference type="RefSeq" id="WP_133199003.1">
    <property type="nucleotide sequence ID" value="NZ_JBHUCW010000010.1"/>
</dbReference>
<organism evidence="3 4">
    <name type="scientific">Paraburkholderia silviterrae</name>
    <dbReference type="NCBI Taxonomy" id="2528715"/>
    <lineage>
        <taxon>Bacteria</taxon>
        <taxon>Pseudomonadati</taxon>
        <taxon>Pseudomonadota</taxon>
        <taxon>Betaproteobacteria</taxon>
        <taxon>Burkholderiales</taxon>
        <taxon>Burkholderiaceae</taxon>
        <taxon>Paraburkholderia</taxon>
    </lineage>
</organism>
<accession>A0A4R5M161</accession>
<gene>
    <name evidence="3" type="ORF">EYW47_32945</name>
</gene>
<evidence type="ECO:0000256" key="1">
    <source>
        <dbReference type="SAM" id="MobiDB-lite"/>
    </source>
</evidence>
<dbReference type="InterPro" id="IPR023614">
    <property type="entry name" value="Porin_dom_sf"/>
</dbReference>
<dbReference type="AlphaFoldDB" id="A0A4R5M161"/>
<evidence type="ECO:0000259" key="2">
    <source>
        <dbReference type="Pfam" id="PF13609"/>
    </source>
</evidence>
<dbReference type="InterPro" id="IPR033900">
    <property type="entry name" value="Gram_neg_porin_domain"/>
</dbReference>
<protein>
    <submittedName>
        <fullName evidence="3">Porin</fullName>
    </submittedName>
</protein>
<comment type="caution">
    <text evidence="3">The sequence shown here is derived from an EMBL/GenBank/DDBJ whole genome shotgun (WGS) entry which is preliminary data.</text>
</comment>
<evidence type="ECO:0000313" key="3">
    <source>
        <dbReference type="EMBL" id="TDG18769.1"/>
    </source>
</evidence>
<dbReference type="SUPFAM" id="SSF56935">
    <property type="entry name" value="Porins"/>
    <property type="match status" value="1"/>
</dbReference>
<dbReference type="CDD" id="cd00342">
    <property type="entry name" value="gram_neg_porins"/>
    <property type="match status" value="1"/>
</dbReference>
<keyword evidence="4" id="KW-1185">Reference proteome</keyword>
<dbReference type="Pfam" id="PF13609">
    <property type="entry name" value="Porin_4"/>
    <property type="match status" value="1"/>
</dbReference>
<reference evidence="3 4" key="1">
    <citation type="submission" date="2019-03" db="EMBL/GenBank/DDBJ databases">
        <title>Paraburkholderia sp. 4M-K11, isolated from subtropical forest soil.</title>
        <authorList>
            <person name="Gao Z.-H."/>
            <person name="Qiu L.-H."/>
        </authorList>
    </citation>
    <scope>NUCLEOTIDE SEQUENCE [LARGE SCALE GENOMIC DNA]</scope>
    <source>
        <strain evidence="3 4">4M-K11</strain>
    </source>
</reference>
<name>A0A4R5M161_9BURK</name>
<dbReference type="Gene3D" id="2.40.160.10">
    <property type="entry name" value="Porin"/>
    <property type="match status" value="1"/>
</dbReference>
<feature type="domain" description="Porin" evidence="2">
    <location>
        <begin position="3"/>
        <end position="95"/>
    </location>
</feature>
<evidence type="ECO:0000313" key="4">
    <source>
        <dbReference type="Proteomes" id="UP000295722"/>
    </source>
</evidence>
<feature type="compositionally biased region" description="Basic residues" evidence="1">
    <location>
        <begin position="116"/>
        <end position="125"/>
    </location>
</feature>
<proteinExistence type="predicted"/>
<feature type="region of interest" description="Disordered" evidence="1">
    <location>
        <begin position="90"/>
        <end position="155"/>
    </location>
</feature>
<dbReference type="GO" id="GO:0016020">
    <property type="term" value="C:membrane"/>
    <property type="evidence" value="ECO:0007669"/>
    <property type="project" value="InterPro"/>
</dbReference>
<dbReference type="GO" id="GO:0015288">
    <property type="term" value="F:porin activity"/>
    <property type="evidence" value="ECO:0007669"/>
    <property type="project" value="InterPro"/>
</dbReference>
<dbReference type="Proteomes" id="UP000295722">
    <property type="component" value="Unassembled WGS sequence"/>
</dbReference>
<sequence length="183" mass="19563">MRLNNSVKFASAPFNGLKIGAMYAFSNQAGNISNNAAYSAGLSYSFGPINLAASCLQINRDPNSPNASGAASTGDGDALTLGGLQTFSASSTGGTDFDRTTRCRARSATSPARSSRSPHFRRRVTSSRSNVQLAGHSSTYPSTGNATSCRNESDNAKRRFARTHRLKCKHARDLGRRLPWPSR</sequence>